<evidence type="ECO:0000313" key="2">
    <source>
        <dbReference type="EMBL" id="MBO0515531.1"/>
    </source>
</evidence>
<dbReference type="RefSeq" id="WP_206966422.1">
    <property type="nucleotide sequence ID" value="NZ_BAAAJJ010000018.1"/>
</dbReference>
<evidence type="ECO:0000313" key="3">
    <source>
        <dbReference type="Proteomes" id="UP000664167"/>
    </source>
</evidence>
<keyword evidence="3" id="KW-1185">Reference proteome</keyword>
<protein>
    <recommendedName>
        <fullName evidence="1">ScoMcrA-like SRA domain-containing protein</fullName>
    </recommendedName>
</protein>
<evidence type="ECO:0000259" key="1">
    <source>
        <dbReference type="Pfam" id="PF26348"/>
    </source>
</evidence>
<organism evidence="2 3">
    <name type="scientific">Streptomyces beijiangensis</name>
    <dbReference type="NCBI Taxonomy" id="163361"/>
    <lineage>
        <taxon>Bacteria</taxon>
        <taxon>Bacillati</taxon>
        <taxon>Actinomycetota</taxon>
        <taxon>Actinomycetes</taxon>
        <taxon>Kitasatosporales</taxon>
        <taxon>Streptomycetaceae</taxon>
        <taxon>Streptomyces</taxon>
    </lineage>
</organism>
<accession>A0A939FC69</accession>
<reference evidence="2" key="1">
    <citation type="submission" date="2021-03" db="EMBL/GenBank/DDBJ databases">
        <title>Streptomyces poriferae sp. nov., a novel marine sponge-derived Actinobacteria species with anti-MRSA activity.</title>
        <authorList>
            <person name="Sandoval-Powers M."/>
            <person name="Kralova S."/>
            <person name="Nguyen G.-S."/>
            <person name="Fawwal D."/>
            <person name="Degnes K."/>
            <person name="Klinkenberg G."/>
            <person name="Sletta H."/>
            <person name="Wentzel A."/>
            <person name="Liles M.R."/>
        </authorList>
    </citation>
    <scope>NUCLEOTIDE SEQUENCE</scope>
    <source>
        <strain evidence="2">DSM 41794</strain>
    </source>
</reference>
<dbReference type="AlphaFoldDB" id="A0A939FC69"/>
<dbReference type="EMBL" id="JAFLRJ010000296">
    <property type="protein sequence ID" value="MBO0515531.1"/>
    <property type="molecule type" value="Genomic_DNA"/>
</dbReference>
<dbReference type="Proteomes" id="UP000664167">
    <property type="component" value="Unassembled WGS sequence"/>
</dbReference>
<comment type="caution">
    <text evidence="2">The sequence shown here is derived from an EMBL/GenBank/DDBJ whole genome shotgun (WGS) entry which is preliminary data.</text>
</comment>
<proteinExistence type="predicted"/>
<dbReference type="InterPro" id="IPR058712">
    <property type="entry name" value="SRA_ScoMcrA"/>
</dbReference>
<sequence length="354" mass="39431">MATQPLSFKPGDIRTRAQIRQELGGSPQGGITPSKEMKTVVLYSDIKSGEKYGYRDGWLRYEDRIGPIFEYTGAGTHGDHTFTGTSGNGNRAVLQHAEMKRTLHLFIGHGKVSGSGIRTHRYIGAFELDKKRGYIVRQAPDEYHNMRDVIVFRLRPLDEYDQTASDILPAAKKTAISFIPARGRRRISEPTVPIDAEQRSTSAANSIWRNQTALTEEFENDLSAHEQDFGRLEGHARGVEETIQATLYNRTKHTIYEPTGSTSRTAYKDALIQLIDISRYLNSTEGGMPLRCMVLAPELPDEDIRQLLFRSNVGIVYRNADGSFTEIQDPDQQPAAGGVPGIPPCHNCPVLQAS</sequence>
<feature type="domain" description="ScoMcrA-like SRA" evidence="1">
    <location>
        <begin position="13"/>
        <end position="159"/>
    </location>
</feature>
<name>A0A939FC69_9ACTN</name>
<dbReference type="Pfam" id="PF26348">
    <property type="entry name" value="SRA_ScoMcrA"/>
    <property type="match status" value="1"/>
</dbReference>
<gene>
    <name evidence="2" type="ORF">J0695_27605</name>
</gene>